<keyword evidence="1" id="KW-0255">Endonuclease</keyword>
<accession>A0A4Y8S5Z7</accession>
<evidence type="ECO:0000313" key="1">
    <source>
        <dbReference type="EMBL" id="TFF34146.1"/>
    </source>
</evidence>
<dbReference type="GO" id="GO:0006281">
    <property type="term" value="P:DNA repair"/>
    <property type="evidence" value="ECO:0007669"/>
    <property type="project" value="InterPro"/>
</dbReference>
<gene>
    <name evidence="1" type="ORF">E2R66_22965</name>
</gene>
<organism evidence="1 2">
    <name type="scientific">Mucilaginibacter psychrotolerans</name>
    <dbReference type="NCBI Taxonomy" id="1524096"/>
    <lineage>
        <taxon>Bacteria</taxon>
        <taxon>Pseudomonadati</taxon>
        <taxon>Bacteroidota</taxon>
        <taxon>Sphingobacteriia</taxon>
        <taxon>Sphingobacteriales</taxon>
        <taxon>Sphingobacteriaceae</taxon>
        <taxon>Mucilaginibacter</taxon>
    </lineage>
</organism>
<name>A0A4Y8S5Z7_9SPHI</name>
<protein>
    <submittedName>
        <fullName evidence="1">Endonuclease V</fullName>
    </submittedName>
</protein>
<evidence type="ECO:0000313" key="2">
    <source>
        <dbReference type="Proteomes" id="UP000297540"/>
    </source>
</evidence>
<comment type="caution">
    <text evidence="1">The sequence shown here is derived from an EMBL/GenBank/DDBJ whole genome shotgun (WGS) entry which is preliminary data.</text>
</comment>
<dbReference type="Gene3D" id="3.30.2170.10">
    <property type="entry name" value="archaeoglobus fulgidus dsm 4304 superfamily"/>
    <property type="match status" value="1"/>
</dbReference>
<dbReference type="OrthoDB" id="2593273at2"/>
<dbReference type="GO" id="GO:0004519">
    <property type="term" value="F:endonuclease activity"/>
    <property type="evidence" value="ECO:0007669"/>
    <property type="project" value="UniProtKB-KW"/>
</dbReference>
<dbReference type="EMBL" id="SOZE01000034">
    <property type="protein sequence ID" value="TFF34146.1"/>
    <property type="molecule type" value="Genomic_DNA"/>
</dbReference>
<keyword evidence="1" id="KW-0540">Nuclease</keyword>
<proteinExistence type="predicted"/>
<dbReference type="AlphaFoldDB" id="A0A4Y8S5Z7"/>
<dbReference type="InterPro" id="IPR007581">
    <property type="entry name" value="Endonuclease-V"/>
</dbReference>
<dbReference type="Pfam" id="PF04493">
    <property type="entry name" value="Endonuclease_5"/>
    <property type="match status" value="1"/>
</dbReference>
<keyword evidence="2" id="KW-1185">Reference proteome</keyword>
<keyword evidence="1" id="KW-0378">Hydrolase</keyword>
<sequence>MIIAIDVYYLENTAKAIGALFYWDDTVAKNTISVEVDNIEPYVPGEFYKRELPCILKVIEQAGLEQIDLIIVDGNVYIDNEGTFGLGGKLWEALGGKIPVIGVAKTSFKNTEEKVTPVERGQSKNPLFVSAIGMDTEEAAALIKGMKGEHRMPDILKYVGFGE</sequence>
<reference evidence="1 2" key="1">
    <citation type="journal article" date="2017" name="Int. J. Syst. Evol. Microbiol.">
        <title>Mucilaginibacterpsychrotolerans sp. nov., isolated from peatlands.</title>
        <authorList>
            <person name="Deng Y."/>
            <person name="Shen L."/>
            <person name="Xu B."/>
            <person name="Liu Y."/>
            <person name="Gu Z."/>
            <person name="Liu H."/>
            <person name="Zhou Y."/>
        </authorList>
    </citation>
    <scope>NUCLEOTIDE SEQUENCE [LARGE SCALE GENOMIC DNA]</scope>
    <source>
        <strain evidence="1 2">NH7-4</strain>
    </source>
</reference>
<dbReference type="Proteomes" id="UP000297540">
    <property type="component" value="Unassembled WGS sequence"/>
</dbReference>